<dbReference type="OrthoDB" id="297496at2759"/>
<accession>A0A016X0C1</accession>
<reference evidence="2" key="1">
    <citation type="journal article" date="2015" name="Nat. Genet.">
        <title>The genome and transcriptome of the zoonotic hookworm Ancylostoma ceylanicum identify infection-specific gene families.</title>
        <authorList>
            <person name="Schwarz E.M."/>
            <person name="Hu Y."/>
            <person name="Antoshechkin I."/>
            <person name="Miller M.M."/>
            <person name="Sternberg P.W."/>
            <person name="Aroian R.V."/>
        </authorList>
    </citation>
    <scope>NUCLEOTIDE SEQUENCE</scope>
    <source>
        <strain evidence="2">HY135</strain>
    </source>
</reference>
<keyword evidence="2" id="KW-1185">Reference proteome</keyword>
<comment type="caution">
    <text evidence="1">The sequence shown here is derived from an EMBL/GenBank/DDBJ whole genome shotgun (WGS) entry which is preliminary data.</text>
</comment>
<organism evidence="1 2">
    <name type="scientific">Ancylostoma ceylanicum</name>
    <dbReference type="NCBI Taxonomy" id="53326"/>
    <lineage>
        <taxon>Eukaryota</taxon>
        <taxon>Metazoa</taxon>
        <taxon>Ecdysozoa</taxon>
        <taxon>Nematoda</taxon>
        <taxon>Chromadorea</taxon>
        <taxon>Rhabditida</taxon>
        <taxon>Rhabditina</taxon>
        <taxon>Rhabditomorpha</taxon>
        <taxon>Strongyloidea</taxon>
        <taxon>Ancylostomatidae</taxon>
        <taxon>Ancylostomatinae</taxon>
        <taxon>Ancylostoma</taxon>
    </lineage>
</organism>
<name>A0A016X0C1_9BILA</name>
<evidence type="ECO:0000313" key="2">
    <source>
        <dbReference type="Proteomes" id="UP000024635"/>
    </source>
</evidence>
<dbReference type="EMBL" id="JARK01000031">
    <property type="protein sequence ID" value="EYC45365.1"/>
    <property type="molecule type" value="Genomic_DNA"/>
</dbReference>
<evidence type="ECO:0000313" key="1">
    <source>
        <dbReference type="EMBL" id="EYC45365.1"/>
    </source>
</evidence>
<protein>
    <submittedName>
        <fullName evidence="1">Uncharacterized protein</fullName>
    </submittedName>
</protein>
<sequence length="118" mass="13731">MFARPCEIMLFKTVYRFAQNLIGIHISEVFKKNSGNLCNNLILTERVALNINDFFTIAPSRTLTRKLIFQESAPKTVLRSKFFSKRVLVPFRKLVKDKILCLSLTSFKSFIENRLNDL</sequence>
<proteinExistence type="predicted"/>
<dbReference type="AlphaFoldDB" id="A0A016X0C1"/>
<gene>
    <name evidence="1" type="primary">Acey_s0431.g1335</name>
    <name evidence="1" type="ORF">Y032_0431g1335</name>
</gene>
<dbReference type="Proteomes" id="UP000024635">
    <property type="component" value="Unassembled WGS sequence"/>
</dbReference>